<evidence type="ECO:0000256" key="4">
    <source>
        <dbReference type="ARBA" id="ARBA00022723"/>
    </source>
</evidence>
<sequence length="203" mass="22245">MDPPSDGNAQGGCSVEKVIILDRDGVINEDSDAYIKSVDEWHPYPTAFQAIARLVAAGWTVAVATNQSGVGRGYYSEETLTAIHETMLEKARLAGGEIARVLHCPHRPEVGCECRKPKPGMLLQLQRELAIPSLEQSWMVGDSLRDIQAGIAAGCRTALVETGKGQRYVDQVRAAFPSTWICRDLDQFVTRLTGDENGEEQYP</sequence>
<dbReference type="GO" id="GO:0034200">
    <property type="term" value="F:D-glycero-beta-D-manno-heptose 1,7-bisphosphate 7-phosphatase activity"/>
    <property type="evidence" value="ECO:0007669"/>
    <property type="project" value="UniProtKB-EC"/>
</dbReference>
<dbReference type="InterPro" id="IPR036412">
    <property type="entry name" value="HAD-like_sf"/>
</dbReference>
<dbReference type="InterPro" id="IPR006549">
    <property type="entry name" value="HAD-SF_hydro_IIIA"/>
</dbReference>
<keyword evidence="3" id="KW-0963">Cytoplasm</keyword>
<accession>A0ABZ3CW47</accession>
<dbReference type="NCBIfam" id="TIGR01656">
    <property type="entry name" value="Histidinol-ppas"/>
    <property type="match status" value="1"/>
</dbReference>
<comment type="subcellular location">
    <subcellularLocation>
        <location evidence="1">Cytoplasm</location>
    </subcellularLocation>
</comment>
<keyword evidence="4" id="KW-0479">Metal-binding</keyword>
<dbReference type="InterPro" id="IPR004446">
    <property type="entry name" value="Heptose_bisP_phosphatase"/>
</dbReference>
<keyword evidence="9" id="KW-1185">Reference proteome</keyword>
<dbReference type="EMBL" id="CP151919">
    <property type="protein sequence ID" value="XAD55403.1"/>
    <property type="molecule type" value="Genomic_DNA"/>
</dbReference>
<comment type="similarity">
    <text evidence="2">Belongs to the GmhB family.</text>
</comment>
<dbReference type="Proteomes" id="UP001453229">
    <property type="component" value="Chromosome"/>
</dbReference>
<proteinExistence type="inferred from homology"/>
<protein>
    <recommendedName>
        <fullName evidence="7">D,D-heptose 1,7-bisphosphate phosphatase</fullName>
    </recommendedName>
</protein>
<name>A0ABZ3CW47_9GAMM</name>
<gene>
    <name evidence="8" type="primary">gmhB</name>
    <name evidence="8" type="ORF">AAGT95_05380</name>
</gene>
<dbReference type="Pfam" id="PF13242">
    <property type="entry name" value="Hydrolase_like"/>
    <property type="match status" value="1"/>
</dbReference>
<dbReference type="SUPFAM" id="SSF56784">
    <property type="entry name" value="HAD-like"/>
    <property type="match status" value="1"/>
</dbReference>
<dbReference type="Gene3D" id="3.40.50.1000">
    <property type="entry name" value="HAD superfamily/HAD-like"/>
    <property type="match status" value="1"/>
</dbReference>
<keyword evidence="6" id="KW-0119">Carbohydrate metabolism</keyword>
<evidence type="ECO:0000256" key="6">
    <source>
        <dbReference type="ARBA" id="ARBA00023277"/>
    </source>
</evidence>
<evidence type="ECO:0000256" key="7">
    <source>
        <dbReference type="ARBA" id="ARBA00031828"/>
    </source>
</evidence>
<organism evidence="8 9">
    <name type="scientific">Salinicola lusitanus</name>
    <dbReference type="NCBI Taxonomy" id="1949085"/>
    <lineage>
        <taxon>Bacteria</taxon>
        <taxon>Pseudomonadati</taxon>
        <taxon>Pseudomonadota</taxon>
        <taxon>Gammaproteobacteria</taxon>
        <taxon>Oceanospirillales</taxon>
        <taxon>Halomonadaceae</taxon>
        <taxon>Salinicola</taxon>
    </lineage>
</organism>
<dbReference type="InterPro" id="IPR006543">
    <property type="entry name" value="Histidinol-phos"/>
</dbReference>
<dbReference type="RefSeq" id="WP_342595790.1">
    <property type="nucleotide sequence ID" value="NZ_CP151919.1"/>
</dbReference>
<evidence type="ECO:0000256" key="1">
    <source>
        <dbReference type="ARBA" id="ARBA00004496"/>
    </source>
</evidence>
<evidence type="ECO:0000256" key="3">
    <source>
        <dbReference type="ARBA" id="ARBA00022490"/>
    </source>
</evidence>
<keyword evidence="5 8" id="KW-0378">Hydrolase</keyword>
<dbReference type="CDD" id="cd07503">
    <property type="entry name" value="HAD_HisB-N"/>
    <property type="match status" value="1"/>
</dbReference>
<dbReference type="InterPro" id="IPR023214">
    <property type="entry name" value="HAD_sf"/>
</dbReference>
<dbReference type="NCBIfam" id="NF006506">
    <property type="entry name" value="PRK08942.1"/>
    <property type="match status" value="1"/>
</dbReference>
<evidence type="ECO:0000313" key="9">
    <source>
        <dbReference type="Proteomes" id="UP001453229"/>
    </source>
</evidence>
<dbReference type="NCBIfam" id="TIGR01662">
    <property type="entry name" value="HAD-SF-IIIA"/>
    <property type="match status" value="1"/>
</dbReference>
<evidence type="ECO:0000256" key="2">
    <source>
        <dbReference type="ARBA" id="ARBA00005628"/>
    </source>
</evidence>
<dbReference type="PANTHER" id="PTHR42891">
    <property type="entry name" value="D-GLYCERO-BETA-D-MANNO-HEPTOSE-1,7-BISPHOSPHATE 7-PHOSPHATASE"/>
    <property type="match status" value="1"/>
</dbReference>
<dbReference type="PANTHER" id="PTHR42891:SF1">
    <property type="entry name" value="D-GLYCERO-BETA-D-MANNO-HEPTOSE-1,7-BISPHOSPHATE 7-PHOSPHATASE"/>
    <property type="match status" value="1"/>
</dbReference>
<evidence type="ECO:0000256" key="5">
    <source>
        <dbReference type="ARBA" id="ARBA00022801"/>
    </source>
</evidence>
<reference evidence="8 9" key="1">
    <citation type="submission" date="2024-04" db="EMBL/GenBank/DDBJ databases">
        <title>Salinicola lusitanus LLJ914,a marine bacterium isolated from the Okinawa Trough.</title>
        <authorList>
            <person name="Li J."/>
        </authorList>
    </citation>
    <scope>NUCLEOTIDE SEQUENCE [LARGE SCALE GENOMIC DNA]</scope>
    <source>
        <strain evidence="8 9">LLJ914</strain>
    </source>
</reference>
<evidence type="ECO:0000313" key="8">
    <source>
        <dbReference type="EMBL" id="XAD55403.1"/>
    </source>
</evidence>